<sequence length="387" mass="44917">MKLILDITRMLGTLITGRYSGTGVDRVLLAYMKYYKESARAFVRYPGINCIYSQKASNFLFDYLLHCAEHSSTIKQSIITKFMLFQRKHQDLDGSIFLHIDQYPHNFNLFHHLNIPIVSMVHDLIPLYYAEYSDTKKINRHVQYLHNSMQSAGIITNSKNTLDNLCSYYLGMQKQIPPTIAAPLASGLPLNISPEARFIHEPYFVVISTIEGRKNHLALLHIWRRLVERFSIRTPKLVILGKRGWRCGQVLDLLDHCKQIKPFIIEEPSCPDQKLVTYLYHAQALLFPSFTEGYGLPLIEALSYATPVIASDIPVFREIAGDIPEYIDPLDTLKWMELIEEYSQTHSMMRVAQLERMKSFKIPTWNNHFEIVDVFLQNIVEQYSIKR</sequence>
<keyword evidence="2" id="KW-0808">Transferase</keyword>
<keyword evidence="3" id="KW-1185">Reference proteome</keyword>
<organism evidence="2 3">
    <name type="scientific">Legionella bozemanae</name>
    <name type="common">Fluoribacter bozemanae</name>
    <dbReference type="NCBI Taxonomy" id="447"/>
    <lineage>
        <taxon>Bacteria</taxon>
        <taxon>Pseudomonadati</taxon>
        <taxon>Pseudomonadota</taxon>
        <taxon>Gammaproteobacteria</taxon>
        <taxon>Legionellales</taxon>
        <taxon>Legionellaceae</taxon>
        <taxon>Legionella</taxon>
    </lineage>
</organism>
<dbReference type="PATRIC" id="fig|447.4.peg.1569"/>
<dbReference type="Proteomes" id="UP000054695">
    <property type="component" value="Unassembled WGS sequence"/>
</dbReference>
<proteinExistence type="predicted"/>
<comment type="caution">
    <text evidence="2">The sequence shown here is derived from an EMBL/GenBank/DDBJ whole genome shotgun (WGS) entry which is preliminary data.</text>
</comment>
<dbReference type="GO" id="GO:0016757">
    <property type="term" value="F:glycosyltransferase activity"/>
    <property type="evidence" value="ECO:0007669"/>
    <property type="project" value="InterPro"/>
</dbReference>
<dbReference type="STRING" id="447.Lboz_1467"/>
<dbReference type="Pfam" id="PF00534">
    <property type="entry name" value="Glycos_transf_1"/>
    <property type="match status" value="1"/>
</dbReference>
<feature type="domain" description="Glycosyl transferase family 1" evidence="1">
    <location>
        <begin position="201"/>
        <end position="322"/>
    </location>
</feature>
<dbReference type="Gene3D" id="3.40.50.2000">
    <property type="entry name" value="Glycogen Phosphorylase B"/>
    <property type="match status" value="1"/>
</dbReference>
<accession>A0A0W0RSJ6</accession>
<dbReference type="EMBL" id="LNXU01000017">
    <property type="protein sequence ID" value="KTC74027.1"/>
    <property type="molecule type" value="Genomic_DNA"/>
</dbReference>
<dbReference type="OrthoDB" id="9764577at2"/>
<dbReference type="SUPFAM" id="SSF53756">
    <property type="entry name" value="UDP-Glycosyltransferase/glycogen phosphorylase"/>
    <property type="match status" value="1"/>
</dbReference>
<dbReference type="CDD" id="cd03809">
    <property type="entry name" value="GT4_MtfB-like"/>
    <property type="match status" value="1"/>
</dbReference>
<name>A0A0W0RSJ6_LEGBO</name>
<evidence type="ECO:0000259" key="1">
    <source>
        <dbReference type="Pfam" id="PF00534"/>
    </source>
</evidence>
<gene>
    <name evidence="2" type="ORF">Lboz_1467</name>
</gene>
<reference evidence="2 3" key="1">
    <citation type="submission" date="2015-11" db="EMBL/GenBank/DDBJ databases">
        <title>Genomic analysis of 38 Legionella species identifies large and diverse effector repertoires.</title>
        <authorList>
            <person name="Burstein D."/>
            <person name="Amaro F."/>
            <person name="Zusman T."/>
            <person name="Lifshitz Z."/>
            <person name="Cohen O."/>
            <person name="Gilbert J.A."/>
            <person name="Pupko T."/>
            <person name="Shuman H.A."/>
            <person name="Segal G."/>
        </authorList>
    </citation>
    <scope>NUCLEOTIDE SEQUENCE [LARGE SCALE GENOMIC DNA]</scope>
    <source>
        <strain evidence="2 3">WIGA</strain>
    </source>
</reference>
<dbReference type="PANTHER" id="PTHR46401">
    <property type="entry name" value="GLYCOSYLTRANSFERASE WBBK-RELATED"/>
    <property type="match status" value="1"/>
</dbReference>
<evidence type="ECO:0000313" key="3">
    <source>
        <dbReference type="Proteomes" id="UP000054695"/>
    </source>
</evidence>
<evidence type="ECO:0000313" key="2">
    <source>
        <dbReference type="EMBL" id="KTC74027.1"/>
    </source>
</evidence>
<dbReference type="RefSeq" id="WP_058459127.1">
    <property type="nucleotide sequence ID" value="NZ_CAAAIY010000001.1"/>
</dbReference>
<dbReference type="InterPro" id="IPR001296">
    <property type="entry name" value="Glyco_trans_1"/>
</dbReference>
<dbReference type="PANTHER" id="PTHR46401:SF9">
    <property type="entry name" value="MANNOSYLTRANSFERASE A"/>
    <property type="match status" value="1"/>
</dbReference>
<protein>
    <submittedName>
        <fullName evidence="2">Glycosyltransferase</fullName>
    </submittedName>
</protein>
<dbReference type="AlphaFoldDB" id="A0A0W0RSJ6"/>